<dbReference type="Proteomes" id="UP001055811">
    <property type="component" value="Linkage Group LG01"/>
</dbReference>
<keyword evidence="2" id="KW-1185">Reference proteome</keyword>
<dbReference type="EMBL" id="CM042009">
    <property type="protein sequence ID" value="KAI3792449.1"/>
    <property type="molecule type" value="Genomic_DNA"/>
</dbReference>
<protein>
    <submittedName>
        <fullName evidence="1">Uncharacterized protein</fullName>
    </submittedName>
</protein>
<name>A0ACB9H9K3_CICIN</name>
<gene>
    <name evidence="1" type="ORF">L2E82_06329</name>
</gene>
<evidence type="ECO:0000313" key="2">
    <source>
        <dbReference type="Proteomes" id="UP001055811"/>
    </source>
</evidence>
<proteinExistence type="predicted"/>
<sequence length="119" mass="14460">MKPAQKECVCGAIHRSLNTQSPLNFHHIKHIYWYAFTQKELWWWVNKFFVKRVEIKLKWRRSFYHWRVYVAPVPVTAIPEDYLRGRTIRLCPSTQRACLQVWRAVWIDRNLGLCFLSPE</sequence>
<comment type="caution">
    <text evidence="1">The sequence shown here is derived from an EMBL/GenBank/DDBJ whole genome shotgun (WGS) entry which is preliminary data.</text>
</comment>
<accession>A0ACB9H9K3</accession>
<organism evidence="1 2">
    <name type="scientific">Cichorium intybus</name>
    <name type="common">Chicory</name>
    <dbReference type="NCBI Taxonomy" id="13427"/>
    <lineage>
        <taxon>Eukaryota</taxon>
        <taxon>Viridiplantae</taxon>
        <taxon>Streptophyta</taxon>
        <taxon>Embryophyta</taxon>
        <taxon>Tracheophyta</taxon>
        <taxon>Spermatophyta</taxon>
        <taxon>Magnoliopsida</taxon>
        <taxon>eudicotyledons</taxon>
        <taxon>Gunneridae</taxon>
        <taxon>Pentapetalae</taxon>
        <taxon>asterids</taxon>
        <taxon>campanulids</taxon>
        <taxon>Asterales</taxon>
        <taxon>Asteraceae</taxon>
        <taxon>Cichorioideae</taxon>
        <taxon>Cichorieae</taxon>
        <taxon>Cichoriinae</taxon>
        <taxon>Cichorium</taxon>
    </lineage>
</organism>
<reference evidence="2" key="1">
    <citation type="journal article" date="2022" name="Mol. Ecol. Resour.">
        <title>The genomes of chicory, endive, great burdock and yacon provide insights into Asteraceae palaeo-polyploidization history and plant inulin production.</title>
        <authorList>
            <person name="Fan W."/>
            <person name="Wang S."/>
            <person name="Wang H."/>
            <person name="Wang A."/>
            <person name="Jiang F."/>
            <person name="Liu H."/>
            <person name="Zhao H."/>
            <person name="Xu D."/>
            <person name="Zhang Y."/>
        </authorList>
    </citation>
    <scope>NUCLEOTIDE SEQUENCE [LARGE SCALE GENOMIC DNA]</scope>
    <source>
        <strain evidence="2">cv. Punajuju</strain>
    </source>
</reference>
<reference evidence="1 2" key="2">
    <citation type="journal article" date="2022" name="Mol. Ecol. Resour.">
        <title>The genomes of chicory, endive, great burdock and yacon provide insights into Asteraceae paleo-polyploidization history and plant inulin production.</title>
        <authorList>
            <person name="Fan W."/>
            <person name="Wang S."/>
            <person name="Wang H."/>
            <person name="Wang A."/>
            <person name="Jiang F."/>
            <person name="Liu H."/>
            <person name="Zhao H."/>
            <person name="Xu D."/>
            <person name="Zhang Y."/>
        </authorList>
    </citation>
    <scope>NUCLEOTIDE SEQUENCE [LARGE SCALE GENOMIC DNA]</scope>
    <source>
        <strain evidence="2">cv. Punajuju</strain>
        <tissue evidence="1">Leaves</tissue>
    </source>
</reference>
<evidence type="ECO:0000313" key="1">
    <source>
        <dbReference type="EMBL" id="KAI3792449.1"/>
    </source>
</evidence>